<dbReference type="Gene3D" id="3.60.21.10">
    <property type="match status" value="1"/>
</dbReference>
<evidence type="ECO:0000256" key="1">
    <source>
        <dbReference type="ARBA" id="ARBA00022729"/>
    </source>
</evidence>
<dbReference type="SUPFAM" id="SSF55816">
    <property type="entry name" value="5'-nucleotidase (syn. UDP-sugar hydrolase), C-terminal domain"/>
    <property type="match status" value="1"/>
</dbReference>
<accession>A0A1H4X444</accession>
<dbReference type="InterPro" id="IPR008334">
    <property type="entry name" value="5'-Nucleotdase_C"/>
</dbReference>
<organism evidence="5 6">
    <name type="scientific">Pseudomonas saponiphila</name>
    <dbReference type="NCBI Taxonomy" id="556534"/>
    <lineage>
        <taxon>Bacteria</taxon>
        <taxon>Pseudomonadati</taxon>
        <taxon>Pseudomonadota</taxon>
        <taxon>Gammaproteobacteria</taxon>
        <taxon>Pseudomonadales</taxon>
        <taxon>Pseudomonadaceae</taxon>
        <taxon>Pseudomonas</taxon>
    </lineage>
</organism>
<dbReference type="Gene3D" id="3.90.780.10">
    <property type="entry name" value="5'-Nucleotidase, C-terminal domain"/>
    <property type="match status" value="1"/>
</dbReference>
<dbReference type="GO" id="GO:0008253">
    <property type="term" value="F:5'-nucleotidase activity"/>
    <property type="evidence" value="ECO:0007669"/>
    <property type="project" value="TreeGrafter"/>
</dbReference>
<evidence type="ECO:0000259" key="3">
    <source>
        <dbReference type="Pfam" id="PF00149"/>
    </source>
</evidence>
<dbReference type="InterPro" id="IPR029052">
    <property type="entry name" value="Metallo-depent_PP-like"/>
</dbReference>
<name>A0A1H4X444_9PSED</name>
<dbReference type="SUPFAM" id="SSF56300">
    <property type="entry name" value="Metallo-dependent phosphatases"/>
    <property type="match status" value="1"/>
</dbReference>
<dbReference type="PRINTS" id="PR01607">
    <property type="entry name" value="APYRASEFAMLY"/>
</dbReference>
<dbReference type="GO" id="GO:0008768">
    <property type="term" value="F:UDP-sugar diphosphatase activity"/>
    <property type="evidence" value="ECO:0007669"/>
    <property type="project" value="TreeGrafter"/>
</dbReference>
<dbReference type="GO" id="GO:0030288">
    <property type="term" value="C:outer membrane-bounded periplasmic space"/>
    <property type="evidence" value="ECO:0007669"/>
    <property type="project" value="TreeGrafter"/>
</dbReference>
<dbReference type="InterPro" id="IPR004843">
    <property type="entry name" value="Calcineurin-like_PHP"/>
</dbReference>
<dbReference type="RefSeq" id="WP_092319749.1">
    <property type="nucleotide sequence ID" value="NZ_FNTJ01000002.1"/>
</dbReference>
<feature type="signal peptide" evidence="2">
    <location>
        <begin position="1"/>
        <end position="22"/>
    </location>
</feature>
<dbReference type="Proteomes" id="UP000198982">
    <property type="component" value="Unassembled WGS sequence"/>
</dbReference>
<dbReference type="PANTHER" id="PTHR11575">
    <property type="entry name" value="5'-NUCLEOTIDASE-RELATED"/>
    <property type="match status" value="1"/>
</dbReference>
<evidence type="ECO:0000313" key="6">
    <source>
        <dbReference type="Proteomes" id="UP000198982"/>
    </source>
</evidence>
<comment type="similarity">
    <text evidence="2">Belongs to the 5'-nucleotidase family.</text>
</comment>
<keyword evidence="2" id="KW-0378">Hydrolase</keyword>
<dbReference type="GO" id="GO:0009166">
    <property type="term" value="P:nucleotide catabolic process"/>
    <property type="evidence" value="ECO:0007669"/>
    <property type="project" value="InterPro"/>
</dbReference>
<feature type="domain" description="Calcineurin-like phosphoesterase" evidence="3">
    <location>
        <begin position="37"/>
        <end position="290"/>
    </location>
</feature>
<proteinExistence type="inferred from homology"/>
<feature type="chain" id="PRO_5011331928" evidence="2">
    <location>
        <begin position="23"/>
        <end position="567"/>
    </location>
</feature>
<keyword evidence="1 2" id="KW-0732">Signal</keyword>
<evidence type="ECO:0000256" key="2">
    <source>
        <dbReference type="RuleBase" id="RU362119"/>
    </source>
</evidence>
<evidence type="ECO:0000259" key="4">
    <source>
        <dbReference type="Pfam" id="PF02872"/>
    </source>
</evidence>
<dbReference type="EMBL" id="FNTJ01000002">
    <property type="protein sequence ID" value="SED00337.1"/>
    <property type="molecule type" value="Genomic_DNA"/>
</dbReference>
<dbReference type="PANTHER" id="PTHR11575:SF24">
    <property type="entry name" value="5'-NUCLEOTIDASE"/>
    <property type="match status" value="1"/>
</dbReference>
<reference evidence="6" key="1">
    <citation type="submission" date="2016-10" db="EMBL/GenBank/DDBJ databases">
        <authorList>
            <person name="Varghese N."/>
            <person name="Submissions S."/>
        </authorList>
    </citation>
    <scope>NUCLEOTIDE SEQUENCE [LARGE SCALE GENOMIC DNA]</scope>
    <source>
        <strain evidence="6">DSM 9751</strain>
    </source>
</reference>
<sequence>MSRLRPMPRLLGALTLALVALAGCSSLTREPQPVAVNIVAINDLHGYLQANPFSYKDPQAPGGVRKLAAGGIATLGGMLTQLRQQDPQLLFIGAGDLVGGSPPLSAMWADEPTLEALRQMGMKLSAIGNHELDNGKAEFLRQLNGGCQSSRPDKACQFRPNYPGSGFPYLAANLLDSDTGQPLLPAYRIEEVRGVKVAFVGAVLRDVASVVSAKGMRGLQVTDEADAINRLIPELNAQGVNAIVAVVHQGGATPEPFDQPDCSQLSGDIVEVAKRLDPAVDVLVSAHSHQGYLCKVGPLLVTQGNAYGHLLTHLTLQVTPGQHRVASIQAANLLADPARYPQDSALAQLQQQVEARSNQVLLKPVGAIAASPIARRADAAGEMPIGDLIADAHLAGGRAGGAQIAFMNTGGIRSDLALEPGQTQVNYGQLATLQPFNNNLIAFDLTGRQIEQVLNQQWKGADDANILQVSQGFSYRWDAKRPPDSRVVPGSLRLNGQPLRAEANYRVVMNGFLADGGDRFSLFKSGRNRSDLGLSDLDAMLQYLKAMDQQGRPVGSSTSAGRIQRSL</sequence>
<evidence type="ECO:0000313" key="5">
    <source>
        <dbReference type="EMBL" id="SED00337.1"/>
    </source>
</evidence>
<gene>
    <name evidence="5" type="ORF">SAMN05216178_5772</name>
</gene>
<dbReference type="AlphaFoldDB" id="A0A1H4X444"/>
<dbReference type="InterPro" id="IPR036907">
    <property type="entry name" value="5'-Nucleotdase_C_sf"/>
</dbReference>
<feature type="domain" description="5'-Nucleotidase C-terminal" evidence="4">
    <location>
        <begin position="367"/>
        <end position="524"/>
    </location>
</feature>
<dbReference type="Pfam" id="PF02872">
    <property type="entry name" value="5_nucleotid_C"/>
    <property type="match status" value="1"/>
</dbReference>
<dbReference type="CDD" id="cd07412">
    <property type="entry name" value="MPP_YhcR_N"/>
    <property type="match status" value="1"/>
</dbReference>
<dbReference type="GO" id="GO:0000166">
    <property type="term" value="F:nucleotide binding"/>
    <property type="evidence" value="ECO:0007669"/>
    <property type="project" value="UniProtKB-KW"/>
</dbReference>
<dbReference type="Pfam" id="PF00149">
    <property type="entry name" value="Metallophos"/>
    <property type="match status" value="1"/>
</dbReference>
<keyword evidence="2" id="KW-0547">Nucleotide-binding</keyword>
<keyword evidence="6" id="KW-1185">Reference proteome</keyword>
<dbReference type="PROSITE" id="PS51257">
    <property type="entry name" value="PROKAR_LIPOPROTEIN"/>
    <property type="match status" value="1"/>
</dbReference>
<dbReference type="InterPro" id="IPR041831">
    <property type="entry name" value="YhcR_MPP"/>
</dbReference>
<protein>
    <submittedName>
        <fullName evidence="5">5'-nucleotidase</fullName>
    </submittedName>
</protein>
<dbReference type="InterPro" id="IPR006179">
    <property type="entry name" value="5_nucleotidase/apyrase"/>
</dbReference>